<proteinExistence type="predicted"/>
<sequence>MADFFLFPKIKDKELLDFFENLKNNEACFSNTSDIYGEGDICNPNLKSSDEIKVSDEEIEKFIKENNL</sequence>
<dbReference type="EMBL" id="KX229736">
    <property type="protein sequence ID" value="ANH51213.1"/>
    <property type="molecule type" value="Genomic_DNA"/>
</dbReference>
<organism evidence="1 2">
    <name type="scientific">Campylobacter phage PC5</name>
    <dbReference type="NCBI Taxonomy" id="1541690"/>
    <lineage>
        <taxon>Viruses</taxon>
        <taxon>Duplodnaviria</taxon>
        <taxon>Heunggongvirae</taxon>
        <taxon>Uroviricota</taxon>
        <taxon>Caudoviricetes</taxon>
        <taxon>Connertonviridae</taxon>
        <taxon>Fletchervirus</taxon>
        <taxon>Fletchervirus PC5</taxon>
    </lineage>
</organism>
<evidence type="ECO:0000313" key="2">
    <source>
        <dbReference type="Proteomes" id="UP000221511"/>
    </source>
</evidence>
<keyword evidence="2" id="KW-1185">Reference proteome</keyword>
<dbReference type="Proteomes" id="UP000221511">
    <property type="component" value="Segment"/>
</dbReference>
<protein>
    <submittedName>
        <fullName evidence="1">Uncharacterized protein</fullName>
    </submittedName>
</protein>
<gene>
    <name evidence="1" type="ORF">PC5_00091</name>
</gene>
<reference evidence="1 2" key="1">
    <citation type="submission" date="2016-05" db="EMBL/GenBank/DDBJ databases">
        <title>Campylobacter bacteriophages isolated in Slovenia.</title>
        <authorList>
            <person name="Janez N."/>
            <person name="Peterka M."/>
            <person name="Accetto T."/>
        </authorList>
    </citation>
    <scope>NUCLEOTIDE SEQUENCE [LARGE SCALE GENOMIC DNA]</scope>
</reference>
<accession>A0A1B0XVS3</accession>
<name>A0A1B0XVS3_9CAUD</name>
<evidence type="ECO:0000313" key="1">
    <source>
        <dbReference type="EMBL" id="ANH51213.1"/>
    </source>
</evidence>